<evidence type="ECO:0000313" key="2">
    <source>
        <dbReference type="Proteomes" id="UP000239724"/>
    </source>
</evidence>
<dbReference type="AlphaFoldDB" id="A0A2S6NKB1"/>
<dbReference type="Proteomes" id="UP000239724">
    <property type="component" value="Unassembled WGS sequence"/>
</dbReference>
<name>A0A2S6NKB1_RHOGL</name>
<gene>
    <name evidence="1" type="ORF">CCS01_08090</name>
</gene>
<accession>A0A2S6NKB1</accession>
<protein>
    <recommendedName>
        <fullName evidence="3">Toxin-antitoxin system, toxin component</fullName>
    </recommendedName>
</protein>
<evidence type="ECO:0008006" key="3">
    <source>
        <dbReference type="Google" id="ProtNLM"/>
    </source>
</evidence>
<organism evidence="1 2">
    <name type="scientific">Rhodopila globiformis</name>
    <name type="common">Rhodopseudomonas globiformis</name>
    <dbReference type="NCBI Taxonomy" id="1071"/>
    <lineage>
        <taxon>Bacteria</taxon>
        <taxon>Pseudomonadati</taxon>
        <taxon>Pseudomonadota</taxon>
        <taxon>Alphaproteobacteria</taxon>
        <taxon>Acetobacterales</taxon>
        <taxon>Acetobacteraceae</taxon>
        <taxon>Rhodopila</taxon>
    </lineage>
</organism>
<comment type="caution">
    <text evidence="1">The sequence shown here is derived from an EMBL/GenBank/DDBJ whole genome shotgun (WGS) entry which is preliminary data.</text>
</comment>
<evidence type="ECO:0000313" key="1">
    <source>
        <dbReference type="EMBL" id="PPQ35299.1"/>
    </source>
</evidence>
<reference evidence="1 2" key="1">
    <citation type="journal article" date="2018" name="Arch. Microbiol.">
        <title>New insights into the metabolic potential of the phototrophic purple bacterium Rhodopila globiformis DSM 161(T) from its draft genome sequence and evidence for a vanadium-dependent nitrogenase.</title>
        <authorList>
            <person name="Imhoff J.F."/>
            <person name="Rahn T."/>
            <person name="Kunzel S."/>
            <person name="Neulinger S.C."/>
        </authorList>
    </citation>
    <scope>NUCLEOTIDE SEQUENCE [LARGE SCALE GENOMIC DNA]</scope>
    <source>
        <strain evidence="1 2">DSM 161</strain>
    </source>
</reference>
<keyword evidence="2" id="KW-1185">Reference proteome</keyword>
<sequence>MIMPANALETVRRLVADERTCSFFQPVLAELRRHDLDSDDLREILATELGEIHCFKSKPTEKYFPQTTSDYYSIWIDGCGTKMFIKLLVSGEKLVVTSFKRDERYE</sequence>
<proteinExistence type="predicted"/>
<dbReference type="EMBL" id="NHRY01000075">
    <property type="protein sequence ID" value="PPQ35299.1"/>
    <property type="molecule type" value="Genomic_DNA"/>
</dbReference>